<evidence type="ECO:0000313" key="1">
    <source>
        <dbReference type="EMBL" id="MEJ8849676.1"/>
    </source>
</evidence>
<evidence type="ECO:0000313" key="2">
    <source>
        <dbReference type="Proteomes" id="UP001385892"/>
    </source>
</evidence>
<reference evidence="1 2" key="1">
    <citation type="submission" date="2024-03" db="EMBL/GenBank/DDBJ databases">
        <title>Novel species of the genus Variovorax.</title>
        <authorList>
            <person name="Liu Q."/>
            <person name="Xin Y.-H."/>
        </authorList>
    </citation>
    <scope>NUCLEOTIDE SEQUENCE [LARGE SCALE GENOMIC DNA]</scope>
    <source>
        <strain evidence="1 2">KACC 18900</strain>
    </source>
</reference>
<dbReference type="EMBL" id="JBBKZT010000011">
    <property type="protein sequence ID" value="MEJ8849676.1"/>
    <property type="molecule type" value="Genomic_DNA"/>
</dbReference>
<comment type="caution">
    <text evidence="1">The sequence shown here is derived from an EMBL/GenBank/DDBJ whole genome shotgun (WGS) entry which is preliminary data.</text>
</comment>
<dbReference type="Proteomes" id="UP001385892">
    <property type="component" value="Unassembled WGS sequence"/>
</dbReference>
<dbReference type="RefSeq" id="WP_340344798.1">
    <property type="nucleotide sequence ID" value="NZ_JBBKZT010000011.1"/>
</dbReference>
<proteinExistence type="predicted"/>
<protein>
    <submittedName>
        <fullName evidence="1">Uncharacterized protein</fullName>
    </submittedName>
</protein>
<gene>
    <name evidence="1" type="ORF">WKW82_23725</name>
</gene>
<name>A0ABU8WQC1_9BURK</name>
<sequence>MAMVYSTAYGLVGTADYKTVDSLINLVKGMSGAVIGATSESVQLLYTGNINATTKAGEAAIKIAETSQGKVFTVADSEVGRLLQYDQCRRELQFAVRNEILAKAGATTVTPALAVEMDARYNEVLYGQTPTGERINSTSM</sequence>
<organism evidence="1 2">
    <name type="scientific">Variovorax rhizosphaerae</name>
    <dbReference type="NCBI Taxonomy" id="1836200"/>
    <lineage>
        <taxon>Bacteria</taxon>
        <taxon>Pseudomonadati</taxon>
        <taxon>Pseudomonadota</taxon>
        <taxon>Betaproteobacteria</taxon>
        <taxon>Burkholderiales</taxon>
        <taxon>Comamonadaceae</taxon>
        <taxon>Variovorax</taxon>
    </lineage>
</organism>
<keyword evidence="2" id="KW-1185">Reference proteome</keyword>
<accession>A0ABU8WQC1</accession>